<keyword evidence="2" id="KW-0472">Membrane</keyword>
<reference evidence="3 4" key="1">
    <citation type="submission" date="2007-01" db="EMBL/GenBank/DDBJ databases">
        <authorList>
            <person name="Haygood M."/>
            <person name="Podell S."/>
            <person name="Anderson C."/>
            <person name="Hopkinson B."/>
            <person name="Roe K."/>
            <person name="Barbeau K."/>
            <person name="Gaasterland T."/>
            <person name="Ferriera S."/>
            <person name="Johnson J."/>
            <person name="Kravitz S."/>
            <person name="Beeson K."/>
            <person name="Sutton G."/>
            <person name="Rogers Y.-H."/>
            <person name="Friedman R."/>
            <person name="Frazier M."/>
            <person name="Venter J.C."/>
        </authorList>
    </citation>
    <scope>NUCLEOTIDE SEQUENCE [LARGE SCALE GENOMIC DNA]</scope>
    <source>
        <strain evidence="3 4">ATCC 23134</strain>
    </source>
</reference>
<sequence>MTDNSNKKSFWQKYKYILLLTLIVPVALVIIRALRPDKKQDTNLSSQADTNKNILDTSSKTDANQAKITDKQNNTPQDSLENNSKKEVVATKDKVDQSKHATTQNTPRKLTSSNPYIAYYKKQAAKNKAIPSNVHFYYPPNNKNVHAKKGRILTAPSPVKPKKVKKTYKIEVLPEPAAQILSDQVTIYSDIELGKTLLDRKVTKDADGLVKKIYKTQKGKVGEVEMELWILARHWQRQNGRMINKVYCTNDEGKLDLHNLADGRLYLEPLLSEKKALFGSLQQIPQNNKIEILDTEKKKFKAYNDNYNQYTWFKIKVKGYIKWSGVPSTKKESKD</sequence>
<feature type="region of interest" description="Disordered" evidence="1">
    <location>
        <begin position="41"/>
        <end position="110"/>
    </location>
</feature>
<feature type="compositionally biased region" description="Basic and acidic residues" evidence="1">
    <location>
        <begin position="83"/>
        <end position="99"/>
    </location>
</feature>
<protein>
    <submittedName>
        <fullName evidence="3">Uncharacterized protein</fullName>
    </submittedName>
</protein>
<name>A1ZGX7_MICM2</name>
<keyword evidence="2" id="KW-1133">Transmembrane helix</keyword>
<dbReference type="AlphaFoldDB" id="A1ZGX7"/>
<gene>
    <name evidence="3" type="ORF">M23134_08070</name>
</gene>
<organism evidence="3 4">
    <name type="scientific">Microscilla marina ATCC 23134</name>
    <dbReference type="NCBI Taxonomy" id="313606"/>
    <lineage>
        <taxon>Bacteria</taxon>
        <taxon>Pseudomonadati</taxon>
        <taxon>Bacteroidota</taxon>
        <taxon>Cytophagia</taxon>
        <taxon>Cytophagales</taxon>
        <taxon>Microscillaceae</taxon>
        <taxon>Microscilla</taxon>
    </lineage>
</organism>
<proteinExistence type="predicted"/>
<comment type="caution">
    <text evidence="3">The sequence shown here is derived from an EMBL/GenBank/DDBJ whole genome shotgun (WGS) entry which is preliminary data.</text>
</comment>
<accession>A1ZGX7</accession>
<evidence type="ECO:0000313" key="4">
    <source>
        <dbReference type="Proteomes" id="UP000004095"/>
    </source>
</evidence>
<keyword evidence="2" id="KW-0812">Transmembrane</keyword>
<evidence type="ECO:0000256" key="2">
    <source>
        <dbReference type="SAM" id="Phobius"/>
    </source>
</evidence>
<evidence type="ECO:0000256" key="1">
    <source>
        <dbReference type="SAM" id="MobiDB-lite"/>
    </source>
</evidence>
<feature type="transmembrane region" description="Helical" evidence="2">
    <location>
        <begin position="16"/>
        <end position="34"/>
    </location>
</feature>
<dbReference type="EMBL" id="AAWS01000007">
    <property type="protein sequence ID" value="EAY30246.1"/>
    <property type="molecule type" value="Genomic_DNA"/>
</dbReference>
<dbReference type="Proteomes" id="UP000004095">
    <property type="component" value="Unassembled WGS sequence"/>
</dbReference>
<feature type="compositionally biased region" description="Polar residues" evidence="1">
    <location>
        <begin position="100"/>
        <end position="110"/>
    </location>
</feature>
<dbReference type="RefSeq" id="WP_002695140.1">
    <property type="nucleotide sequence ID" value="NZ_AAWS01000007.1"/>
</dbReference>
<keyword evidence="4" id="KW-1185">Reference proteome</keyword>
<feature type="compositionally biased region" description="Polar residues" evidence="1">
    <location>
        <begin position="42"/>
        <end position="82"/>
    </location>
</feature>
<evidence type="ECO:0000313" key="3">
    <source>
        <dbReference type="EMBL" id="EAY30246.1"/>
    </source>
</evidence>